<name>A0A8S5VBV5_9CAUD</name>
<proteinExistence type="predicted"/>
<feature type="region of interest" description="Disordered" evidence="1">
    <location>
        <begin position="1"/>
        <end position="117"/>
    </location>
</feature>
<sequence>MGDAIPTEENRQTHRPPHLPRPHQQAWRQEAGGHGNRLAGARHRHHPSDHPRQIRPRKRRANGQSHPRRGNPGRHVARRQRQIHHRPRLPARHAKPGQDHLPHHHPHRTPVAGTKGHDMANNEGYARLSNGLWRNTKIRKIARKDPQALADWIMAISFCSDKLSDGHLTEDDMLFSLGFDEESIGRLVGLGLLDQDDDGWTIHGYLDLQNSKADVEKSKEDARQRKARSRRRNTETTEDTQSRVTETDVTCDSRVTFNQNQNQNQNSLTPNVVRECAPANETETERRERELIDMWTPTEAHQGVADELAGKGRPRVDLDELATTFRLKLHAKGLKHYGYKATLDGLDNAFFEWIRSESRQLAEGRPSHSGTPADTWKPHTHTWTCGHVLGLLDRTAATATPDDAACMLAARLNDGLDPAKAMQALADAGVVALDGGAA</sequence>
<protein>
    <submittedName>
        <fullName evidence="2">Replisome organizer</fullName>
    </submittedName>
</protein>
<feature type="compositionally biased region" description="Basic and acidic residues" evidence="1">
    <location>
        <begin position="213"/>
        <end position="224"/>
    </location>
</feature>
<accession>A0A8S5VBV5</accession>
<evidence type="ECO:0000313" key="2">
    <source>
        <dbReference type="EMBL" id="DAG04091.1"/>
    </source>
</evidence>
<evidence type="ECO:0000256" key="1">
    <source>
        <dbReference type="SAM" id="MobiDB-lite"/>
    </source>
</evidence>
<feature type="region of interest" description="Disordered" evidence="1">
    <location>
        <begin position="213"/>
        <end position="247"/>
    </location>
</feature>
<feature type="compositionally biased region" description="Basic residues" evidence="1">
    <location>
        <begin position="40"/>
        <end position="95"/>
    </location>
</feature>
<organism evidence="2">
    <name type="scientific">Siphoviridae sp. ctmJp3</name>
    <dbReference type="NCBI Taxonomy" id="2825650"/>
    <lineage>
        <taxon>Viruses</taxon>
        <taxon>Duplodnaviria</taxon>
        <taxon>Heunggongvirae</taxon>
        <taxon>Uroviricota</taxon>
        <taxon>Caudoviricetes</taxon>
    </lineage>
</organism>
<reference evidence="2" key="1">
    <citation type="journal article" date="2021" name="Proc. Natl. Acad. Sci. U.S.A.">
        <title>A Catalog of Tens of Thousands of Viruses from Human Metagenomes Reveals Hidden Associations with Chronic Diseases.</title>
        <authorList>
            <person name="Tisza M.J."/>
            <person name="Buck C.B."/>
        </authorList>
    </citation>
    <scope>NUCLEOTIDE SEQUENCE</scope>
    <source>
        <strain evidence="2">CtmJp3</strain>
    </source>
</reference>
<dbReference type="EMBL" id="BK016238">
    <property type="protein sequence ID" value="DAG04091.1"/>
    <property type="molecule type" value="Genomic_DNA"/>
</dbReference>